<feature type="compositionally biased region" description="Polar residues" evidence="1">
    <location>
        <begin position="206"/>
        <end position="216"/>
    </location>
</feature>
<sequence>MEEVTSRFYDDGAFDDVVKSTKDEPVHNATMNSSAPLDSSFCANEVQHQKPYTPPVSYPRLYPSPSISQVDHVTYQPISILEFNSCQGTTHLDIVHEVRPCDISEESVEQEEEQVKLVDMKEIEELDGLTLQTEPTKVDKEDHIEEQPDEIMQQEPRTSPERVATQERVTTNERVTSPEHVTTQQDETHQEETQQDTLHTLTTTQPDDSQVITQQPPSTPIRHRNKRKRAPVASPLKPSVTSPAQAKKKAKTNDENIQPASKDVDKENKDSNKLDTTTNKVSPILSTTIIRSRRTVKKKAAQAKDSNEDNAKDTHAEMKSPVKVVKSPIQVAPEKKVEQVSNTTVIRSRRKIAK</sequence>
<proteinExistence type="predicted"/>
<feature type="compositionally biased region" description="Basic and acidic residues" evidence="1">
    <location>
        <begin position="305"/>
        <end position="320"/>
    </location>
</feature>
<feature type="region of interest" description="Disordered" evidence="1">
    <location>
        <begin position="292"/>
        <end position="327"/>
    </location>
</feature>
<feature type="compositionally biased region" description="Basic and acidic residues" evidence="1">
    <location>
        <begin position="262"/>
        <end position="273"/>
    </location>
</feature>
<feature type="compositionally biased region" description="Basic residues" evidence="1">
    <location>
        <begin position="292"/>
        <end position="301"/>
    </location>
</feature>
<name>A0AAW2YVI2_9EUKA</name>
<organism evidence="2 3">
    <name type="scientific">Acrasis kona</name>
    <dbReference type="NCBI Taxonomy" id="1008807"/>
    <lineage>
        <taxon>Eukaryota</taxon>
        <taxon>Discoba</taxon>
        <taxon>Heterolobosea</taxon>
        <taxon>Tetramitia</taxon>
        <taxon>Eutetramitia</taxon>
        <taxon>Acrasidae</taxon>
        <taxon>Acrasis</taxon>
    </lineage>
</organism>
<dbReference type="AlphaFoldDB" id="A0AAW2YVI2"/>
<dbReference type="EMBL" id="JAOPGA020000768">
    <property type="protein sequence ID" value="KAL0481451.1"/>
    <property type="molecule type" value="Genomic_DNA"/>
</dbReference>
<evidence type="ECO:0000313" key="2">
    <source>
        <dbReference type="EMBL" id="KAL0481451.1"/>
    </source>
</evidence>
<reference evidence="2 3" key="1">
    <citation type="submission" date="2024-03" db="EMBL/GenBank/DDBJ databases">
        <title>The Acrasis kona genome and developmental transcriptomes reveal deep origins of eukaryotic multicellular pathways.</title>
        <authorList>
            <person name="Sheikh S."/>
            <person name="Fu C.-J."/>
            <person name="Brown M.W."/>
            <person name="Baldauf S.L."/>
        </authorList>
    </citation>
    <scope>NUCLEOTIDE SEQUENCE [LARGE SCALE GENOMIC DNA]</scope>
    <source>
        <strain evidence="2 3">ATCC MYA-3509</strain>
    </source>
</reference>
<evidence type="ECO:0000256" key="1">
    <source>
        <dbReference type="SAM" id="MobiDB-lite"/>
    </source>
</evidence>
<feature type="compositionally biased region" description="Polar residues" evidence="1">
    <location>
        <begin position="167"/>
        <end position="181"/>
    </location>
</feature>
<dbReference type="Proteomes" id="UP001431209">
    <property type="component" value="Unassembled WGS sequence"/>
</dbReference>
<feature type="region of interest" description="Disordered" evidence="1">
    <location>
        <begin position="126"/>
        <end position="279"/>
    </location>
</feature>
<feature type="compositionally biased region" description="Basic residues" evidence="1">
    <location>
        <begin position="221"/>
        <end position="230"/>
    </location>
</feature>
<keyword evidence="3" id="KW-1185">Reference proteome</keyword>
<evidence type="ECO:0000313" key="3">
    <source>
        <dbReference type="Proteomes" id="UP001431209"/>
    </source>
</evidence>
<feature type="compositionally biased region" description="Low complexity" evidence="1">
    <location>
        <begin position="195"/>
        <end position="205"/>
    </location>
</feature>
<protein>
    <submittedName>
        <fullName evidence="2">Uncharacterized protein</fullName>
    </submittedName>
</protein>
<gene>
    <name evidence="2" type="ORF">AKO1_011277</name>
</gene>
<feature type="region of interest" description="Disordered" evidence="1">
    <location>
        <begin position="335"/>
        <end position="354"/>
    </location>
</feature>
<feature type="non-terminal residue" evidence="2">
    <location>
        <position position="354"/>
    </location>
</feature>
<accession>A0AAW2YVI2</accession>
<feature type="compositionally biased region" description="Basic and acidic residues" evidence="1">
    <location>
        <begin position="136"/>
        <end position="146"/>
    </location>
</feature>
<comment type="caution">
    <text evidence="2">The sequence shown here is derived from an EMBL/GenBank/DDBJ whole genome shotgun (WGS) entry which is preliminary data.</text>
</comment>